<dbReference type="Gene3D" id="3.80.10.10">
    <property type="entry name" value="Ribonuclease Inhibitor"/>
    <property type="match status" value="1"/>
</dbReference>
<accession>A0AAD8M0X7</accession>
<comment type="caution">
    <text evidence="2">The sequence shown here is derived from an EMBL/GenBank/DDBJ whole genome shotgun (WGS) entry which is preliminary data.</text>
</comment>
<dbReference type="Pfam" id="PF00646">
    <property type="entry name" value="F-box"/>
    <property type="match status" value="1"/>
</dbReference>
<dbReference type="SUPFAM" id="SSF81383">
    <property type="entry name" value="F-box domain"/>
    <property type="match status" value="1"/>
</dbReference>
<dbReference type="Pfam" id="PF08387">
    <property type="entry name" value="FBD"/>
    <property type="match status" value="1"/>
</dbReference>
<dbReference type="Pfam" id="PF24758">
    <property type="entry name" value="LRR_At5g56370"/>
    <property type="match status" value="1"/>
</dbReference>
<dbReference type="InterPro" id="IPR036047">
    <property type="entry name" value="F-box-like_dom_sf"/>
</dbReference>
<dbReference type="EMBL" id="JAUIZM010000011">
    <property type="protein sequence ID" value="KAK1355654.1"/>
    <property type="molecule type" value="Genomic_DNA"/>
</dbReference>
<proteinExistence type="predicted"/>
<dbReference type="AlphaFoldDB" id="A0AAD8M0X7"/>
<dbReference type="PANTHER" id="PTHR31639">
    <property type="entry name" value="F-BOX PROTEIN-LIKE"/>
    <property type="match status" value="1"/>
</dbReference>
<organism evidence="2 3">
    <name type="scientific">Heracleum sosnowskyi</name>
    <dbReference type="NCBI Taxonomy" id="360622"/>
    <lineage>
        <taxon>Eukaryota</taxon>
        <taxon>Viridiplantae</taxon>
        <taxon>Streptophyta</taxon>
        <taxon>Embryophyta</taxon>
        <taxon>Tracheophyta</taxon>
        <taxon>Spermatophyta</taxon>
        <taxon>Magnoliopsida</taxon>
        <taxon>eudicotyledons</taxon>
        <taxon>Gunneridae</taxon>
        <taxon>Pentapetalae</taxon>
        <taxon>asterids</taxon>
        <taxon>campanulids</taxon>
        <taxon>Apiales</taxon>
        <taxon>Apiaceae</taxon>
        <taxon>Apioideae</taxon>
        <taxon>apioid superclade</taxon>
        <taxon>Tordylieae</taxon>
        <taxon>Tordyliinae</taxon>
        <taxon>Heracleum</taxon>
    </lineage>
</organism>
<keyword evidence="3" id="KW-1185">Reference proteome</keyword>
<reference evidence="2" key="1">
    <citation type="submission" date="2023-02" db="EMBL/GenBank/DDBJ databases">
        <title>Genome of toxic invasive species Heracleum sosnowskyi carries increased number of genes despite the absence of recent whole-genome duplications.</title>
        <authorList>
            <person name="Schelkunov M."/>
            <person name="Shtratnikova V."/>
            <person name="Makarenko M."/>
            <person name="Klepikova A."/>
            <person name="Omelchenko D."/>
            <person name="Novikova G."/>
            <person name="Obukhova E."/>
            <person name="Bogdanov V."/>
            <person name="Penin A."/>
            <person name="Logacheva M."/>
        </authorList>
    </citation>
    <scope>NUCLEOTIDE SEQUENCE</scope>
    <source>
        <strain evidence="2">Hsosn_3</strain>
        <tissue evidence="2">Leaf</tissue>
    </source>
</reference>
<evidence type="ECO:0000313" key="2">
    <source>
        <dbReference type="EMBL" id="KAK1355654.1"/>
    </source>
</evidence>
<dbReference type="InterPro" id="IPR006566">
    <property type="entry name" value="FBD"/>
</dbReference>
<evidence type="ECO:0000259" key="1">
    <source>
        <dbReference type="PROSITE" id="PS50181"/>
    </source>
</evidence>
<dbReference type="InterPro" id="IPR055411">
    <property type="entry name" value="LRR_FXL15/At3g58940/PEG3-like"/>
</dbReference>
<dbReference type="Proteomes" id="UP001237642">
    <property type="component" value="Unassembled WGS sequence"/>
</dbReference>
<dbReference type="InterPro" id="IPR032675">
    <property type="entry name" value="LRR_dom_sf"/>
</dbReference>
<dbReference type="PROSITE" id="PS50181">
    <property type="entry name" value="FBOX"/>
    <property type="match status" value="1"/>
</dbReference>
<reference evidence="2" key="2">
    <citation type="submission" date="2023-05" db="EMBL/GenBank/DDBJ databases">
        <authorList>
            <person name="Schelkunov M.I."/>
        </authorList>
    </citation>
    <scope>NUCLEOTIDE SEQUENCE</scope>
    <source>
        <strain evidence="2">Hsosn_3</strain>
        <tissue evidence="2">Leaf</tissue>
    </source>
</reference>
<protein>
    <submittedName>
        <fullName evidence="2">FBD domain-containing protein</fullName>
    </submittedName>
</protein>
<evidence type="ECO:0000313" key="3">
    <source>
        <dbReference type="Proteomes" id="UP001237642"/>
    </source>
</evidence>
<dbReference type="InterPro" id="IPR001810">
    <property type="entry name" value="F-box_dom"/>
</dbReference>
<dbReference type="PANTHER" id="PTHR31639:SF237">
    <property type="entry name" value="F-BOX DOMAIN-CONTAINING PROTEIN"/>
    <property type="match status" value="1"/>
</dbReference>
<name>A0AAD8M0X7_9APIA</name>
<gene>
    <name evidence="2" type="ORF">POM88_048910</name>
</gene>
<dbReference type="SUPFAM" id="SSF52047">
    <property type="entry name" value="RNI-like"/>
    <property type="match status" value="1"/>
</dbReference>
<feature type="domain" description="F-box" evidence="1">
    <location>
        <begin position="14"/>
        <end position="67"/>
    </location>
</feature>
<sequence length="451" mass="52122">MAESSTRKVGRAEKDIFSELPQNVQEIILCFLPIKDAVRTSILSRTWKYRWTMIPHLIFDYEFFRSMNINYDDETLKAYKFVSVINQVLLLHNGPVLKLSLTIPGHDCDAEIIHEFIDQWIPLLSRNGIKELILVDTELRIVKPHHYSSLDLTYLSLYGVCFSDKPTFGRFTYLTNLELIGTTLCFDFGKNICDCPVLEKLTLVKCDGLFPNHFRAPKLKCLHQVYYIITPEYSLAGLENLKDFSLLLSWFLYPQDFIEVAKTSNVVKILDWLHKIEKFSIAGNFNKYLAGEGSPNRLSKSLPYLKTLNISDVNFNDRSEISCLLCLIRSAPNLCKLHISANRYCEGEDLNNYWIEDSEDFIVGHLEIVTFSYFEGLQAELELIKLLLAWSPLLKTMSIHFSKDERKRDVALTAGEKILKYSGSSSGAQISRLKHPVKIDEYDHDLWWDME</sequence>